<organism evidence="1 2">
    <name type="scientific">Candidatus Nealsonbacteria bacterium CG23_combo_of_CG06-09_8_20_14_all_36_12</name>
    <dbReference type="NCBI Taxonomy" id="1974718"/>
    <lineage>
        <taxon>Bacteria</taxon>
        <taxon>Candidatus Nealsoniibacteriota</taxon>
    </lineage>
</organism>
<comment type="caution">
    <text evidence="1">The sequence shown here is derived from an EMBL/GenBank/DDBJ whole genome shotgun (WGS) entry which is preliminary data.</text>
</comment>
<dbReference type="EMBL" id="PCRS01000024">
    <property type="protein sequence ID" value="PIP24926.1"/>
    <property type="molecule type" value="Genomic_DNA"/>
</dbReference>
<accession>A0A2G9Z0A2</accession>
<sequence length="84" mass="9969">MNRILVPKEKKLEREVIITKNREGQIEFFTNNQFLKITKEIQEKLRKSGLSSRKIRRVIYSSASSEKIDKKGYVFIPKFLRKAP</sequence>
<dbReference type="AlphaFoldDB" id="A0A2G9Z0A2"/>
<dbReference type="Proteomes" id="UP000228681">
    <property type="component" value="Unassembled WGS sequence"/>
</dbReference>
<reference evidence="1 2" key="1">
    <citation type="submission" date="2017-09" db="EMBL/GenBank/DDBJ databases">
        <title>Depth-based differentiation of microbial function through sediment-hosted aquifers and enrichment of novel symbionts in the deep terrestrial subsurface.</title>
        <authorList>
            <person name="Probst A.J."/>
            <person name="Ladd B."/>
            <person name="Jarett J.K."/>
            <person name="Geller-Mcgrath D.E."/>
            <person name="Sieber C.M."/>
            <person name="Emerson J.B."/>
            <person name="Anantharaman K."/>
            <person name="Thomas B.C."/>
            <person name="Malmstrom R."/>
            <person name="Stieglmeier M."/>
            <person name="Klingl A."/>
            <person name="Woyke T."/>
            <person name="Ryan C.M."/>
            <person name="Banfield J.F."/>
        </authorList>
    </citation>
    <scope>NUCLEOTIDE SEQUENCE [LARGE SCALE GENOMIC DNA]</scope>
    <source>
        <strain evidence="1">CG23_combo_of_CG06-09_8_20_14_all_36_12</strain>
    </source>
</reference>
<dbReference type="InterPro" id="IPR037914">
    <property type="entry name" value="SpoVT-AbrB_sf"/>
</dbReference>
<proteinExistence type="predicted"/>
<evidence type="ECO:0000313" key="2">
    <source>
        <dbReference type="Proteomes" id="UP000228681"/>
    </source>
</evidence>
<dbReference type="SUPFAM" id="SSF89447">
    <property type="entry name" value="AbrB/MazE/MraZ-like"/>
    <property type="match status" value="1"/>
</dbReference>
<protein>
    <submittedName>
        <fullName evidence="1">Uncharacterized protein</fullName>
    </submittedName>
</protein>
<dbReference type="InterPro" id="IPR038619">
    <property type="entry name" value="MraZ_sf"/>
</dbReference>
<evidence type="ECO:0000313" key="1">
    <source>
        <dbReference type="EMBL" id="PIP24926.1"/>
    </source>
</evidence>
<dbReference type="Gene3D" id="3.40.1550.20">
    <property type="entry name" value="Transcriptional regulator MraZ domain"/>
    <property type="match status" value="1"/>
</dbReference>
<gene>
    <name evidence="1" type="ORF">COX34_01580</name>
</gene>
<name>A0A2G9Z0A2_9BACT</name>